<evidence type="ECO:0000313" key="1">
    <source>
        <dbReference type="EMBL" id="TGY78931.1"/>
    </source>
</evidence>
<keyword evidence="2" id="KW-1185">Reference proteome</keyword>
<dbReference type="EMBL" id="SRYB01000009">
    <property type="protein sequence ID" value="TGY78931.1"/>
    <property type="molecule type" value="Genomic_DNA"/>
</dbReference>
<comment type="caution">
    <text evidence="1">The sequence shown here is derived from an EMBL/GenBank/DDBJ whole genome shotgun (WGS) entry which is preliminary data.</text>
</comment>
<proteinExistence type="predicted"/>
<name>A0AC61RHH5_9BACT</name>
<accession>A0AC61RHH5</accession>
<sequence length="239" mass="27900">MKQPQKAYSIFCDESCHLQFDNSDVMCIGAIIVPDKYLETYKTELKRLKSKYGILHELKWNTVSRTHIAMYDEILRLFFDSSMVFRSILIKNKSNIQAHSLERDEYNRFYYSVIERLIRFSIWHNSDSGNLYRVFLDLKDNHGKIKLASIHKELINMLGTDGTIQSMQNIRSHESQFIQLTDIIIGAITYRARGLTGSEAKMNIVRLIEELSGYHLDEGTEPGDDKFAIYDFQPKRRNG</sequence>
<protein>
    <submittedName>
        <fullName evidence="1">DUF3800 domain-containing protein</fullName>
    </submittedName>
</protein>
<organism evidence="1 2">
    <name type="scientific">Lepagella muris</name>
    <dbReference type="NCBI Taxonomy" id="3032870"/>
    <lineage>
        <taxon>Bacteria</taxon>
        <taxon>Pseudomonadati</taxon>
        <taxon>Bacteroidota</taxon>
        <taxon>Bacteroidia</taxon>
        <taxon>Bacteroidales</taxon>
        <taxon>Muribaculaceae</taxon>
        <taxon>Lepagella</taxon>
    </lineage>
</organism>
<gene>
    <name evidence="1" type="ORF">E5331_07640</name>
</gene>
<evidence type="ECO:0000313" key="2">
    <source>
        <dbReference type="Proteomes" id="UP000306319"/>
    </source>
</evidence>
<dbReference type="Proteomes" id="UP000306319">
    <property type="component" value="Unassembled WGS sequence"/>
</dbReference>
<reference evidence="1" key="1">
    <citation type="submission" date="2019-04" db="EMBL/GenBank/DDBJ databases">
        <title>Microbes associate with the intestines of laboratory mice.</title>
        <authorList>
            <person name="Navarre W."/>
            <person name="Wong E."/>
            <person name="Huang K."/>
            <person name="Tropini C."/>
            <person name="Ng K."/>
            <person name="Yu B."/>
        </authorList>
    </citation>
    <scope>NUCLEOTIDE SEQUENCE</scope>
    <source>
        <strain evidence="1">NM04_E33</strain>
    </source>
</reference>